<dbReference type="PROSITE" id="PS50076">
    <property type="entry name" value="DNAJ_2"/>
    <property type="match status" value="1"/>
</dbReference>
<dbReference type="PRINTS" id="PR00625">
    <property type="entry name" value="JDOMAIN"/>
</dbReference>
<evidence type="ECO:0000256" key="1">
    <source>
        <dbReference type="SAM" id="MobiDB-lite"/>
    </source>
</evidence>
<dbReference type="InterPro" id="IPR001623">
    <property type="entry name" value="DnaJ_domain"/>
</dbReference>
<keyword evidence="2" id="KW-1133">Transmembrane helix</keyword>
<dbReference type="InterPro" id="IPR050817">
    <property type="entry name" value="DjlA_DnaK_co-chaperone"/>
</dbReference>
<protein>
    <submittedName>
        <fullName evidence="4">DnaJ-like protein</fullName>
    </submittedName>
</protein>
<feature type="compositionally biased region" description="Basic and acidic residues" evidence="1">
    <location>
        <begin position="93"/>
        <end position="102"/>
    </location>
</feature>
<dbReference type="SMART" id="SM00271">
    <property type="entry name" value="DnaJ"/>
    <property type="match status" value="1"/>
</dbReference>
<dbReference type="CDD" id="cd06257">
    <property type="entry name" value="DnaJ"/>
    <property type="match status" value="1"/>
</dbReference>
<dbReference type="RefSeq" id="WP_137686193.1">
    <property type="nucleotide sequence ID" value="NZ_BIFX01000001.1"/>
</dbReference>
<keyword evidence="2" id="KW-0812">Transmembrane</keyword>
<feature type="transmembrane region" description="Helical" evidence="2">
    <location>
        <begin position="257"/>
        <end position="278"/>
    </location>
</feature>
<gene>
    <name evidence="4" type="ORF">EI42_04278</name>
</gene>
<proteinExistence type="predicted"/>
<dbReference type="SUPFAM" id="SSF46565">
    <property type="entry name" value="Chaperone J-domain"/>
    <property type="match status" value="1"/>
</dbReference>
<dbReference type="OrthoDB" id="9779889at2"/>
<name>A0A326U2D4_THEHA</name>
<comment type="caution">
    <text evidence="4">The sequence shown here is derived from an EMBL/GenBank/DDBJ whole genome shotgun (WGS) entry which is preliminary data.</text>
</comment>
<evidence type="ECO:0000256" key="2">
    <source>
        <dbReference type="SAM" id="Phobius"/>
    </source>
</evidence>
<organism evidence="4 5">
    <name type="scientific">Thermosporothrix hazakensis</name>
    <dbReference type="NCBI Taxonomy" id="644383"/>
    <lineage>
        <taxon>Bacteria</taxon>
        <taxon>Bacillati</taxon>
        <taxon>Chloroflexota</taxon>
        <taxon>Ktedonobacteria</taxon>
        <taxon>Ktedonobacterales</taxon>
        <taxon>Thermosporotrichaceae</taxon>
        <taxon>Thermosporothrix</taxon>
    </lineage>
</organism>
<feature type="domain" description="J" evidence="3">
    <location>
        <begin position="6"/>
        <end position="70"/>
    </location>
</feature>
<dbReference type="EMBL" id="QKUF01000018">
    <property type="protein sequence ID" value="PZW25434.1"/>
    <property type="molecule type" value="Genomic_DNA"/>
</dbReference>
<evidence type="ECO:0000259" key="3">
    <source>
        <dbReference type="PROSITE" id="PS50076"/>
    </source>
</evidence>
<keyword evidence="5" id="KW-1185">Reference proteome</keyword>
<dbReference type="Gene3D" id="1.10.287.110">
    <property type="entry name" value="DnaJ domain"/>
    <property type="match status" value="1"/>
</dbReference>
<dbReference type="AlphaFoldDB" id="A0A326U2D4"/>
<evidence type="ECO:0000313" key="4">
    <source>
        <dbReference type="EMBL" id="PZW25434.1"/>
    </source>
</evidence>
<dbReference type="Proteomes" id="UP000248806">
    <property type="component" value="Unassembled WGS sequence"/>
</dbReference>
<keyword evidence="2" id="KW-0472">Membrane</keyword>
<dbReference type="Pfam" id="PF00226">
    <property type="entry name" value="DnaJ"/>
    <property type="match status" value="1"/>
</dbReference>
<feature type="region of interest" description="Disordered" evidence="1">
    <location>
        <begin position="66"/>
        <end position="102"/>
    </location>
</feature>
<reference evidence="4 5" key="1">
    <citation type="submission" date="2018-06" db="EMBL/GenBank/DDBJ databases">
        <title>Genomic Encyclopedia of Archaeal and Bacterial Type Strains, Phase II (KMG-II): from individual species to whole genera.</title>
        <authorList>
            <person name="Goeker M."/>
        </authorList>
    </citation>
    <scope>NUCLEOTIDE SEQUENCE [LARGE SCALE GENOMIC DNA]</scope>
    <source>
        <strain evidence="4 5">ATCC BAA-1881</strain>
    </source>
</reference>
<dbReference type="PANTHER" id="PTHR24074">
    <property type="entry name" value="CO-CHAPERONE PROTEIN DJLA"/>
    <property type="match status" value="1"/>
</dbReference>
<accession>A0A326U2D4</accession>
<evidence type="ECO:0000313" key="5">
    <source>
        <dbReference type="Proteomes" id="UP000248806"/>
    </source>
</evidence>
<sequence length="279" mass="32622">MHTSPDYYTLLGVPQDASPEAIKAAFKKLALKYHPDVYKGEDAHTRMRLLLEAYQTLNDPAMRKKYDEQRAQHTTGSFVPHTPYEQTQPPRQKTREVTPEARRDRQRYYDFPEFHVGQKGYIDLIECSYILTPAQTRMLVLDGLVRGTMPRTTDGRYYCHRCHHHWSTETPPLFCPQCHASDWQEYLLLRCVHCSAVFESEQLRNEIGSISYGKQKNTLCHPYELFPLCPYCGAARWCPSENRRVNALQRRATRFRFFWFSILLLALLISVLFVAGVVR</sequence>
<dbReference type="InterPro" id="IPR036869">
    <property type="entry name" value="J_dom_sf"/>
</dbReference>